<protein>
    <submittedName>
        <fullName evidence="1">Hypothetical lipoprotein</fullName>
    </submittedName>
</protein>
<gene>
    <name evidence="1" type="ordered locus">Fjoh_4019</name>
</gene>
<accession>A5FCN5</accession>
<dbReference type="STRING" id="376686.Fjoh_4019"/>
<keyword evidence="1" id="KW-0449">Lipoprotein</keyword>
<evidence type="ECO:0000313" key="2">
    <source>
        <dbReference type="Proteomes" id="UP000006694"/>
    </source>
</evidence>
<dbReference type="Proteomes" id="UP000006694">
    <property type="component" value="Chromosome"/>
</dbReference>
<name>A5FCN5_FLAJ1</name>
<dbReference type="AlphaFoldDB" id="A5FCN5"/>
<dbReference type="HOGENOM" id="CLU_1400673_0_0_10"/>
<dbReference type="eggNOG" id="ENOG5030YZ7">
    <property type="taxonomic scope" value="Bacteria"/>
</dbReference>
<dbReference type="OrthoDB" id="1339266at2"/>
<sequence length="194" mass="22820">MKKIILLAFTICTINSCKKKEYITIKQIVSDQIVTITPNLKKIDAKDSVSINIPAEFEIETYDSSLESINLYYVINQKNLMQISEFEMFISNNKPINNLKFYLSVEKPLRIILREKNHLISKNYARELLKRYNINKSLEDFKLGDTIKLVSYNQFRKENSFILNDLRKVGDTVIITTRKKGEEIYKPTKIKINW</sequence>
<dbReference type="GeneID" id="31766938"/>
<dbReference type="KEGG" id="fjo:Fjoh_4019"/>
<dbReference type="EMBL" id="CP000685">
    <property type="protein sequence ID" value="ABQ07029.1"/>
    <property type="molecule type" value="Genomic_DNA"/>
</dbReference>
<organism evidence="1 2">
    <name type="scientific">Flavobacterium johnsoniae (strain ATCC 17061 / DSM 2064 / JCM 8514 / BCRC 14874 / CCUG 350202 / NBRC 14942 / NCIMB 11054 / UW101)</name>
    <name type="common">Cytophaga johnsonae</name>
    <dbReference type="NCBI Taxonomy" id="376686"/>
    <lineage>
        <taxon>Bacteria</taxon>
        <taxon>Pseudomonadati</taxon>
        <taxon>Bacteroidota</taxon>
        <taxon>Flavobacteriia</taxon>
        <taxon>Flavobacteriales</taxon>
        <taxon>Flavobacteriaceae</taxon>
        <taxon>Flavobacterium</taxon>
    </lineage>
</organism>
<dbReference type="RefSeq" id="WP_012025995.1">
    <property type="nucleotide sequence ID" value="NC_009441.1"/>
</dbReference>
<proteinExistence type="predicted"/>
<keyword evidence="2" id="KW-1185">Reference proteome</keyword>
<reference evidence="1 2" key="1">
    <citation type="journal article" date="2009" name="Appl. Environ. Microbiol.">
        <title>Novel features of the polysaccharide-digesting gliding bacterium Flavobacterium johnsoniae as revealed by genome sequence analysis.</title>
        <authorList>
            <person name="McBride M.J."/>
            <person name="Xie G."/>
            <person name="Martens E.C."/>
            <person name="Lapidus A."/>
            <person name="Henrissat B."/>
            <person name="Rhodes R.G."/>
            <person name="Goltsman E."/>
            <person name="Wang W."/>
            <person name="Xu J."/>
            <person name="Hunnicutt D.W."/>
            <person name="Staroscik A.M."/>
            <person name="Hoover T.R."/>
            <person name="Cheng Y.Q."/>
            <person name="Stein J.L."/>
        </authorList>
    </citation>
    <scope>NUCLEOTIDE SEQUENCE [LARGE SCALE GENOMIC DNA]</scope>
    <source>
        <strain evidence="2">ATCC 17061 / DSM 2064 / JCM 8514 / BCRC 14874 / CCUG 350202 / NBRC 14942 / NCIMB 11054 / UW101</strain>
    </source>
</reference>
<evidence type="ECO:0000313" key="1">
    <source>
        <dbReference type="EMBL" id="ABQ07029.1"/>
    </source>
</evidence>